<dbReference type="eggNOG" id="KOG1582">
    <property type="taxonomic scope" value="Eukaryota"/>
</dbReference>
<keyword evidence="4 7" id="KW-0812">Transmembrane</keyword>
<evidence type="ECO:0000256" key="3">
    <source>
        <dbReference type="ARBA" id="ARBA00022448"/>
    </source>
</evidence>
<feature type="transmembrane region" description="Helical" evidence="7">
    <location>
        <begin position="74"/>
        <end position="93"/>
    </location>
</feature>
<dbReference type="GO" id="GO:0005789">
    <property type="term" value="C:endoplasmic reticulum membrane"/>
    <property type="evidence" value="ECO:0007669"/>
    <property type="project" value="TreeGrafter"/>
</dbReference>
<evidence type="ECO:0000256" key="7">
    <source>
        <dbReference type="SAM" id="Phobius"/>
    </source>
</evidence>
<evidence type="ECO:0000256" key="6">
    <source>
        <dbReference type="ARBA" id="ARBA00023136"/>
    </source>
</evidence>
<dbReference type="OrthoDB" id="498421at2759"/>
<dbReference type="Pfam" id="PF08449">
    <property type="entry name" value="UAA"/>
    <property type="match status" value="1"/>
</dbReference>
<dbReference type="GO" id="GO:0000139">
    <property type="term" value="C:Golgi membrane"/>
    <property type="evidence" value="ECO:0007669"/>
    <property type="project" value="TreeGrafter"/>
</dbReference>
<accession>K8EG73</accession>
<sequence length="445" mass="49533">MNSILSDDVETSLVVNASNNNKHNNRGEEEETITMMDNNNNLSVNEMPMSPQPSKEKDPIKLWGVKLLFSERSIFWLLASGALFAYLGFTTVQEYVFRNHAKEAIGFRFGGVVTLVTSFTYALLGFLERLANDEFRESGSGSSGSSSSTSGGGNHSRGFNALIDDEEQQKHNNKNAFRGKNTTTTTSFKRSFNIFRRRAKLKDYVLLATMTSGGMYLTNFSLSYINYTTRIVAKCSKVIPTMVMGALMQGRRYEKKDYFAAMTLVCGVCLFALGDRASLPQFQPKGVVMIVCALFIEAAAGNFEEKRLFNVSLPASHAEVVMHANIFGLLMTTFGMTLNGEIWPIVAYMNSHRECVFRAMIAASFGYMSVSFILLSIRQYGATNTEIIKALRKMLSIALSLLLYPKPMGWRYVTGTCVTAFGILTLYAIKKRRYVKAAGNAEAFK</sequence>
<evidence type="ECO:0000313" key="9">
    <source>
        <dbReference type="Proteomes" id="UP000198341"/>
    </source>
</evidence>
<keyword evidence="5 7" id="KW-1133">Transmembrane helix</keyword>
<feature type="transmembrane region" description="Helical" evidence="7">
    <location>
        <begin position="410"/>
        <end position="429"/>
    </location>
</feature>
<dbReference type="GO" id="GO:0046964">
    <property type="term" value="F:3'-phosphoadenosine 5'-phosphosulfate transmembrane transporter activity"/>
    <property type="evidence" value="ECO:0007669"/>
    <property type="project" value="TreeGrafter"/>
</dbReference>
<feature type="transmembrane region" description="Helical" evidence="7">
    <location>
        <begin position="356"/>
        <end position="375"/>
    </location>
</feature>
<evidence type="ECO:0000256" key="1">
    <source>
        <dbReference type="ARBA" id="ARBA00004141"/>
    </source>
</evidence>
<dbReference type="AlphaFoldDB" id="K8EG73"/>
<evidence type="ECO:0000256" key="5">
    <source>
        <dbReference type="ARBA" id="ARBA00022989"/>
    </source>
</evidence>
<keyword evidence="9" id="KW-1185">Reference proteome</keyword>
<name>K8EG73_9CHLO</name>
<comment type="subcellular location">
    <subcellularLocation>
        <location evidence="1">Membrane</location>
        <topology evidence="1">Multi-pass membrane protein</topology>
    </subcellularLocation>
</comment>
<organism evidence="8 9">
    <name type="scientific">Bathycoccus prasinos</name>
    <dbReference type="NCBI Taxonomy" id="41875"/>
    <lineage>
        <taxon>Eukaryota</taxon>
        <taxon>Viridiplantae</taxon>
        <taxon>Chlorophyta</taxon>
        <taxon>Mamiellophyceae</taxon>
        <taxon>Mamiellales</taxon>
        <taxon>Bathycoccaceae</taxon>
        <taxon>Bathycoccus</taxon>
    </lineage>
</organism>
<gene>
    <name evidence="8" type="ORF">Bathy06g01490</name>
</gene>
<dbReference type="KEGG" id="bpg:Bathy06g01490"/>
<evidence type="ECO:0000256" key="2">
    <source>
        <dbReference type="ARBA" id="ARBA00008349"/>
    </source>
</evidence>
<proteinExistence type="inferred from homology"/>
<comment type="similarity">
    <text evidence="2">Belongs to the nucleotide-sugar transporter family. UDP-galactose:UMP antiporter (TC 2.A.7.11) subfamily.</text>
</comment>
<feature type="transmembrane region" description="Helical" evidence="7">
    <location>
        <begin position="105"/>
        <end position="127"/>
    </location>
</feature>
<evidence type="ECO:0000313" key="8">
    <source>
        <dbReference type="EMBL" id="CCO16964.1"/>
    </source>
</evidence>
<dbReference type="RefSeq" id="XP_007512364.1">
    <property type="nucleotide sequence ID" value="XM_007512302.1"/>
</dbReference>
<evidence type="ECO:0000256" key="4">
    <source>
        <dbReference type="ARBA" id="ARBA00022692"/>
    </source>
</evidence>
<keyword evidence="6 7" id="KW-0472">Membrane</keyword>
<feature type="transmembrane region" description="Helical" evidence="7">
    <location>
        <begin position="257"/>
        <end position="274"/>
    </location>
</feature>
<protein>
    <submittedName>
        <fullName evidence="8">Unnamed protein product</fullName>
    </submittedName>
</protein>
<dbReference type="EMBL" id="FO082273">
    <property type="protein sequence ID" value="CCO16964.1"/>
    <property type="molecule type" value="Genomic_DNA"/>
</dbReference>
<dbReference type="Proteomes" id="UP000198341">
    <property type="component" value="Chromosome 6"/>
</dbReference>
<dbReference type="PANTHER" id="PTHR10778:SF8">
    <property type="entry name" value="ADENOSINE 3'-PHOSPHO 5'-PHOSPHOSULFATE TRANSPORTER 2"/>
    <property type="match status" value="1"/>
</dbReference>
<feature type="transmembrane region" description="Helical" evidence="7">
    <location>
        <begin position="204"/>
        <end position="225"/>
    </location>
</feature>
<dbReference type="InterPro" id="IPR013657">
    <property type="entry name" value="SCL35B1-4/HUT1"/>
</dbReference>
<keyword evidence="3" id="KW-0813">Transport</keyword>
<reference evidence="8 9" key="1">
    <citation type="submission" date="2011-10" db="EMBL/GenBank/DDBJ databases">
        <authorList>
            <person name="Genoscope - CEA"/>
        </authorList>
    </citation>
    <scope>NUCLEOTIDE SEQUENCE [LARGE SCALE GENOMIC DNA]</scope>
    <source>
        <strain evidence="8 9">RCC 1105</strain>
    </source>
</reference>
<dbReference type="PANTHER" id="PTHR10778">
    <property type="entry name" value="SOLUTE CARRIER FAMILY 35 MEMBER B"/>
    <property type="match status" value="1"/>
</dbReference>
<dbReference type="GeneID" id="19015129"/>